<dbReference type="PANTHER" id="PTHR40267:SF1">
    <property type="entry name" value="BLR3294 PROTEIN"/>
    <property type="match status" value="1"/>
</dbReference>
<dbReference type="HOGENOM" id="CLU_068086_5_1_11"/>
<dbReference type="InterPro" id="IPR026286">
    <property type="entry name" value="MaiA/AMDase"/>
</dbReference>
<dbReference type="InterPro" id="IPR028082">
    <property type="entry name" value="Peripla_BP_I"/>
</dbReference>
<dbReference type="OrthoDB" id="4537983at2"/>
<dbReference type="PANTHER" id="PTHR40267">
    <property type="entry name" value="BLR3294 PROTEIN"/>
    <property type="match status" value="1"/>
</dbReference>
<proteinExistence type="predicted"/>
<dbReference type="RefSeq" id="WP_038683222.1">
    <property type="nucleotide sequence ID" value="NZ_BJMC01000006.1"/>
</dbReference>
<dbReference type="SUPFAM" id="SSF53822">
    <property type="entry name" value="Periplasmic binding protein-like I"/>
    <property type="match status" value="1"/>
</dbReference>
<dbReference type="InterPro" id="IPR053714">
    <property type="entry name" value="Iso_Racemase_Enz_sf"/>
</dbReference>
<dbReference type="EMBL" id="CP009896">
    <property type="protein sequence ID" value="AIY19658.1"/>
    <property type="molecule type" value="Genomic_DNA"/>
</dbReference>
<reference evidence="1 2" key="1">
    <citation type="journal article" date="2015" name="Genome Announc.">
        <title>Complete Genome Sequence of Steroid-Transforming Nocardioides simplex VKM Ac-2033D.</title>
        <authorList>
            <person name="Shtratnikova V.Y."/>
            <person name="Schelkunov M.I."/>
            <person name="Pekov Y.A."/>
            <person name="Fokina V.V."/>
            <person name="Logacheva M.D."/>
            <person name="Sokolov S.L."/>
            <person name="Bragin E.Y."/>
            <person name="Ashapkin V.V."/>
            <person name="Donova M.V."/>
        </authorList>
    </citation>
    <scope>NUCLEOTIDE SEQUENCE [LARGE SCALE GENOMIC DNA]</scope>
    <source>
        <strain evidence="1 2">VKM Ac-2033D</strain>
    </source>
</reference>
<dbReference type="PIRSF" id="PIRSF015736">
    <property type="entry name" value="MI"/>
    <property type="match status" value="1"/>
</dbReference>
<dbReference type="KEGG" id="psim:KR76_02240"/>
<name>A0A0A1DSX9_NOCSI</name>
<keyword evidence="2" id="KW-1185">Reference proteome</keyword>
<dbReference type="Gene3D" id="3.40.50.12500">
    <property type="match status" value="1"/>
</dbReference>
<protein>
    <submittedName>
        <fullName evidence="1">Arylmalonate decarboxylase</fullName>
    </submittedName>
</protein>
<dbReference type="GeneID" id="96607803"/>
<organism evidence="1 2">
    <name type="scientific">Nocardioides simplex</name>
    <name type="common">Arthrobacter simplex</name>
    <dbReference type="NCBI Taxonomy" id="2045"/>
    <lineage>
        <taxon>Bacteria</taxon>
        <taxon>Bacillati</taxon>
        <taxon>Actinomycetota</taxon>
        <taxon>Actinomycetes</taxon>
        <taxon>Propionibacteriales</taxon>
        <taxon>Nocardioidaceae</taxon>
        <taxon>Pimelobacter</taxon>
    </lineage>
</organism>
<evidence type="ECO:0000313" key="1">
    <source>
        <dbReference type="EMBL" id="AIY19658.1"/>
    </source>
</evidence>
<dbReference type="Pfam" id="PF17645">
    <property type="entry name" value="Amdase"/>
    <property type="match status" value="1"/>
</dbReference>
<dbReference type="Proteomes" id="UP000030300">
    <property type="component" value="Chromosome"/>
</dbReference>
<sequence length="237" mass="24586">MSIGFGTTARIGHLYPSGGLCDYEVQLMAPAGVQFLTTRMPFRRTGLADDLALAEGLELHAGLLADAEVDLIAFNCTAASMLLGPATVNARITAATGIPSVTTIEAVLEALAHLDARRVVLLDPYPREVEDAEVAHLAAAGHEVVARGGPECATPVAQGSLPPEEWRRIAREVGAAGADAVLVSCAGAQVATSIAAIEDALGIPVVASNQALLWKVLHLLDLPAPGPGYGRLLNEEF</sequence>
<gene>
    <name evidence="1" type="ORF">KR76_02240</name>
</gene>
<dbReference type="AlphaFoldDB" id="A0A0A1DSX9"/>
<accession>A0A0A1DSX9</accession>
<dbReference type="eggNOG" id="COG3473">
    <property type="taxonomic scope" value="Bacteria"/>
</dbReference>
<dbReference type="STRING" id="2045.KR76_02240"/>
<evidence type="ECO:0000313" key="2">
    <source>
        <dbReference type="Proteomes" id="UP000030300"/>
    </source>
</evidence>